<name>A0A1I7W9W2_HETBA</name>
<dbReference type="Proteomes" id="UP000095283">
    <property type="component" value="Unplaced"/>
</dbReference>
<dbReference type="PANTHER" id="PTHR46068:SF1">
    <property type="entry name" value="TRANSPOSASE IS30-LIKE HTH DOMAIN-CONTAINING PROTEIN"/>
    <property type="match status" value="1"/>
</dbReference>
<protein>
    <submittedName>
        <fullName evidence="2">HTH psq-type domain-containing protein</fullName>
    </submittedName>
</protein>
<sequence>MAKALRTTIIHLHEQGGKNVAIAKKLCHQNDCSPDRQTIPRAWYKEDPRNKRSMRKMASDLGISPTSMRRISKHELSIVQQGRAANVLFTDEKIFTVNPACNSQNTRQLLRRGHQRSEKAPVNVELRWCSSKKVSKLPLDTTKAILLKEIPNSVYRQYTNDQLIDDCHDKCIDKDKVGIIKNRNKLHKKLLHLFHPNDIVSNDFLDSFDQVFDGNSNVTNKVGAEDYTSLILPKDSVQWANNLDTVISVGTTSRSKRATHFST</sequence>
<evidence type="ECO:0000313" key="2">
    <source>
        <dbReference type="WBParaSite" id="Hba_01441"/>
    </source>
</evidence>
<proteinExistence type="predicted"/>
<accession>A0A1I7W9W2</accession>
<dbReference type="AlphaFoldDB" id="A0A1I7W9W2"/>
<dbReference type="PANTHER" id="PTHR46068">
    <property type="entry name" value="PROTEIN CBG27172"/>
    <property type="match status" value="1"/>
</dbReference>
<keyword evidence="1" id="KW-1185">Reference proteome</keyword>
<dbReference type="WBParaSite" id="Hba_01441">
    <property type="protein sequence ID" value="Hba_01441"/>
    <property type="gene ID" value="Hba_01441"/>
</dbReference>
<organism evidence="1 2">
    <name type="scientific">Heterorhabditis bacteriophora</name>
    <name type="common">Entomopathogenic nematode worm</name>
    <dbReference type="NCBI Taxonomy" id="37862"/>
    <lineage>
        <taxon>Eukaryota</taxon>
        <taxon>Metazoa</taxon>
        <taxon>Ecdysozoa</taxon>
        <taxon>Nematoda</taxon>
        <taxon>Chromadorea</taxon>
        <taxon>Rhabditida</taxon>
        <taxon>Rhabditina</taxon>
        <taxon>Rhabditomorpha</taxon>
        <taxon>Strongyloidea</taxon>
        <taxon>Heterorhabditidae</taxon>
        <taxon>Heterorhabditis</taxon>
    </lineage>
</organism>
<evidence type="ECO:0000313" key="1">
    <source>
        <dbReference type="Proteomes" id="UP000095283"/>
    </source>
</evidence>
<reference evidence="2" key="1">
    <citation type="submission" date="2016-11" db="UniProtKB">
        <authorList>
            <consortium name="WormBaseParasite"/>
        </authorList>
    </citation>
    <scope>IDENTIFICATION</scope>
</reference>